<accession>L8JJZ9</accession>
<dbReference type="NCBIfam" id="NF011595">
    <property type="entry name" value="PRK15020.1"/>
    <property type="match status" value="1"/>
</dbReference>
<dbReference type="AlphaFoldDB" id="L8JJZ9"/>
<keyword evidence="3" id="KW-0067">ATP-binding</keyword>
<evidence type="ECO:0000256" key="3">
    <source>
        <dbReference type="ARBA" id="ARBA00022840"/>
    </source>
</evidence>
<dbReference type="Gene3D" id="1.20.1200.10">
    <property type="entry name" value="Cobalamin adenosyltransferase-like"/>
    <property type="match status" value="1"/>
</dbReference>
<dbReference type="PIRSF" id="PIRSF012294">
    <property type="entry name" value="ATR_EutT"/>
    <property type="match status" value="1"/>
</dbReference>
<organism evidence="5 6">
    <name type="scientific">Photobacterium marinum</name>
    <dbReference type="NCBI Taxonomy" id="1056511"/>
    <lineage>
        <taxon>Bacteria</taxon>
        <taxon>Pseudomonadati</taxon>
        <taxon>Pseudomonadota</taxon>
        <taxon>Gammaproteobacteria</taxon>
        <taxon>Vibrionales</taxon>
        <taxon>Vibrionaceae</taxon>
        <taxon>Photobacterium</taxon>
    </lineage>
</organism>
<reference evidence="5 6" key="1">
    <citation type="submission" date="2012-12" db="EMBL/GenBank/DDBJ databases">
        <title>Genome Assembly of Photobacterium sp. AK15.</title>
        <authorList>
            <person name="Khatri I."/>
            <person name="Vaidya B."/>
            <person name="Srinivas T.N.R."/>
            <person name="Subramanian S."/>
            <person name="Pinnaka A."/>
        </authorList>
    </citation>
    <scope>NUCLEOTIDE SEQUENCE [LARGE SCALE GENOMIC DNA]</scope>
    <source>
        <strain evidence="5 6">AK15</strain>
    </source>
</reference>
<dbReference type="GO" id="GO:0008817">
    <property type="term" value="F:corrinoid adenosyltransferase activity"/>
    <property type="evidence" value="ECO:0007669"/>
    <property type="project" value="InterPro"/>
</dbReference>
<dbReference type="Pfam" id="PF01923">
    <property type="entry name" value="Cob_adeno_trans"/>
    <property type="match status" value="1"/>
</dbReference>
<protein>
    <submittedName>
        <fullName evidence="5">ATP:Cob(I)alamin adenosyltransferase, ethanolamine utilization</fullName>
    </submittedName>
</protein>
<evidence type="ECO:0000256" key="1">
    <source>
        <dbReference type="ARBA" id="ARBA00022679"/>
    </source>
</evidence>
<gene>
    <name evidence="5" type="ORF">C942_00044</name>
</gene>
<sequence>MDKTTTPSFITEDYLRQHVGMRHGGEIHLPPGTRFTPAAQQLLNDKQITVRWRDEKGQVFVESASTQGAQLEKVHPLKNNNVRPENACMLCGSDVASKPALMTHLNDQMLVPKTHPRILLRGKLDSCISYCVTVQCAMDSMPEMLQGFVADIRSYLGQVMQCEVTEQSLPEPELGEFSADIVHRWSHNPLRYLGHDHILPDVSYGALVAQLNYLRAQVRELELVASQVYMDHSMKLTRNDIVAGLNRLSSAIYVVMILVLQCQHGNHALLGGLGNEIA</sequence>
<feature type="domain" description="Cobalamin adenosyltransferase-like" evidence="4">
    <location>
        <begin position="102"/>
        <end position="257"/>
    </location>
</feature>
<dbReference type="OrthoDB" id="306726at2"/>
<dbReference type="PATRIC" id="fig|1056511.3.peg.45"/>
<dbReference type="InterPro" id="IPR016030">
    <property type="entry name" value="CblAdoTrfase-like"/>
</dbReference>
<proteinExistence type="predicted"/>
<keyword evidence="1 5" id="KW-0808">Transferase</keyword>
<evidence type="ECO:0000256" key="2">
    <source>
        <dbReference type="ARBA" id="ARBA00022741"/>
    </source>
</evidence>
<evidence type="ECO:0000313" key="5">
    <source>
        <dbReference type="EMBL" id="ELR67737.1"/>
    </source>
</evidence>
<dbReference type="GO" id="GO:0006580">
    <property type="term" value="P:ethanolamine metabolic process"/>
    <property type="evidence" value="ECO:0007669"/>
    <property type="project" value="InterPro"/>
</dbReference>
<comment type="caution">
    <text evidence="5">The sequence shown here is derived from an EMBL/GenBank/DDBJ whole genome shotgun (WGS) entry which is preliminary data.</text>
</comment>
<dbReference type="InterPro" id="IPR009194">
    <property type="entry name" value="AdoTrfase_EutT"/>
</dbReference>
<dbReference type="GO" id="GO:0005524">
    <property type="term" value="F:ATP binding"/>
    <property type="evidence" value="ECO:0007669"/>
    <property type="project" value="UniProtKB-KW"/>
</dbReference>
<dbReference type="Proteomes" id="UP000011134">
    <property type="component" value="Unassembled WGS sequence"/>
</dbReference>
<keyword evidence="2" id="KW-0547">Nucleotide-binding</keyword>
<evidence type="ECO:0000313" key="6">
    <source>
        <dbReference type="Proteomes" id="UP000011134"/>
    </source>
</evidence>
<evidence type="ECO:0000259" key="4">
    <source>
        <dbReference type="Pfam" id="PF01923"/>
    </source>
</evidence>
<dbReference type="SUPFAM" id="SSF89028">
    <property type="entry name" value="Cobalamin adenosyltransferase-like"/>
    <property type="match status" value="1"/>
</dbReference>
<keyword evidence="6" id="KW-1185">Reference proteome</keyword>
<dbReference type="RefSeq" id="WP_007461131.1">
    <property type="nucleotide sequence ID" value="NZ_AMZO01000001.1"/>
</dbReference>
<dbReference type="EMBL" id="AMZO01000001">
    <property type="protein sequence ID" value="ELR67737.1"/>
    <property type="molecule type" value="Genomic_DNA"/>
</dbReference>
<dbReference type="InterPro" id="IPR036451">
    <property type="entry name" value="CblAdoTrfase-like_sf"/>
</dbReference>
<name>L8JJZ9_9GAMM</name>
<dbReference type="GO" id="GO:0009236">
    <property type="term" value="P:cobalamin biosynthetic process"/>
    <property type="evidence" value="ECO:0007669"/>
    <property type="project" value="InterPro"/>
</dbReference>